<evidence type="ECO:0000256" key="4">
    <source>
        <dbReference type="ARBA" id="ARBA00022692"/>
    </source>
</evidence>
<feature type="region of interest" description="Disordered" evidence="8">
    <location>
        <begin position="1"/>
        <end position="40"/>
    </location>
</feature>
<dbReference type="AlphaFoldDB" id="A0A1H5VHZ9"/>
<evidence type="ECO:0000259" key="9">
    <source>
        <dbReference type="PROSITE" id="PS50928"/>
    </source>
</evidence>
<dbReference type="RefSeq" id="WP_146103526.1">
    <property type="nucleotide sequence ID" value="NZ_FNVT01000001.1"/>
</dbReference>
<gene>
    <name evidence="10" type="ORF">SAMN05444920_101870</name>
</gene>
<sequence>MSAAGRREEATPASSAGKREEAAPASSAGKREEAAPASSAGLLDRTRRRSVRRRRTRRAFVWAGRAGVAAGGLVAWELVSGTLIRPFFISSPAAVADRLIEWFGSADFWFHARFTLTSAGLGFLAGAALGVLLAWPLALRRVAYRVVEPYFLIAYSIPAVALGPVFILWFGIGLAPKIVLAAYFVFFVVFINTVEGIRQVPRGLLDVTRVMGGGRWATMRWVLLPGALPYVLAALRVTLPAAMIGAVVGEFIASNRGIGYLTRAAAGRYQTAGVIAGTIVLAAIVLLLSLSLRPLSRVLRWRPEVRLRGDDAL</sequence>
<feature type="transmembrane region" description="Helical" evidence="7">
    <location>
        <begin position="150"/>
        <end position="172"/>
    </location>
</feature>
<dbReference type="EMBL" id="FNVT01000001">
    <property type="protein sequence ID" value="SEF86147.1"/>
    <property type="molecule type" value="Genomic_DNA"/>
</dbReference>
<comment type="similarity">
    <text evidence="7">Belongs to the binding-protein-dependent transport system permease family.</text>
</comment>
<evidence type="ECO:0000256" key="3">
    <source>
        <dbReference type="ARBA" id="ARBA00022475"/>
    </source>
</evidence>
<feature type="transmembrane region" description="Helical" evidence="7">
    <location>
        <begin position="269"/>
        <end position="292"/>
    </location>
</feature>
<feature type="compositionally biased region" description="Basic and acidic residues" evidence="8">
    <location>
        <begin position="1"/>
        <end position="10"/>
    </location>
</feature>
<evidence type="ECO:0000256" key="5">
    <source>
        <dbReference type="ARBA" id="ARBA00022989"/>
    </source>
</evidence>
<keyword evidence="11" id="KW-1185">Reference proteome</keyword>
<feature type="domain" description="ABC transmembrane type-1" evidence="9">
    <location>
        <begin position="112"/>
        <end position="292"/>
    </location>
</feature>
<evidence type="ECO:0000256" key="7">
    <source>
        <dbReference type="RuleBase" id="RU363032"/>
    </source>
</evidence>
<organism evidence="10 11">
    <name type="scientific">Nonomuraea solani</name>
    <dbReference type="NCBI Taxonomy" id="1144553"/>
    <lineage>
        <taxon>Bacteria</taxon>
        <taxon>Bacillati</taxon>
        <taxon>Actinomycetota</taxon>
        <taxon>Actinomycetes</taxon>
        <taxon>Streptosporangiales</taxon>
        <taxon>Streptosporangiaceae</taxon>
        <taxon>Nonomuraea</taxon>
    </lineage>
</organism>
<name>A0A1H5VHZ9_9ACTN</name>
<evidence type="ECO:0000313" key="11">
    <source>
        <dbReference type="Proteomes" id="UP000236732"/>
    </source>
</evidence>
<keyword evidence="6 7" id="KW-0472">Membrane</keyword>
<dbReference type="PANTHER" id="PTHR30151">
    <property type="entry name" value="ALKANE SULFONATE ABC TRANSPORTER-RELATED, MEMBRANE SUBUNIT"/>
    <property type="match status" value="1"/>
</dbReference>
<dbReference type="CDD" id="cd06261">
    <property type="entry name" value="TM_PBP2"/>
    <property type="match status" value="1"/>
</dbReference>
<feature type="transmembrane region" description="Helical" evidence="7">
    <location>
        <begin position="59"/>
        <end position="79"/>
    </location>
</feature>
<keyword evidence="5 7" id="KW-1133">Transmembrane helix</keyword>
<dbReference type="InterPro" id="IPR000515">
    <property type="entry name" value="MetI-like"/>
</dbReference>
<accession>A0A1H5VHZ9</accession>
<keyword evidence="4 7" id="KW-0812">Transmembrane</keyword>
<dbReference type="Pfam" id="PF00528">
    <property type="entry name" value="BPD_transp_1"/>
    <property type="match status" value="1"/>
</dbReference>
<keyword evidence="3" id="KW-1003">Cell membrane</keyword>
<evidence type="ECO:0000256" key="8">
    <source>
        <dbReference type="SAM" id="MobiDB-lite"/>
    </source>
</evidence>
<comment type="subcellular location">
    <subcellularLocation>
        <location evidence="1 7">Cell membrane</location>
        <topology evidence="1 7">Multi-pass membrane protein</topology>
    </subcellularLocation>
</comment>
<dbReference type="OrthoDB" id="7274389at2"/>
<dbReference type="GO" id="GO:0005886">
    <property type="term" value="C:plasma membrane"/>
    <property type="evidence" value="ECO:0007669"/>
    <property type="project" value="UniProtKB-SubCell"/>
</dbReference>
<feature type="transmembrane region" description="Helical" evidence="7">
    <location>
        <begin position="178"/>
        <end position="200"/>
    </location>
</feature>
<reference evidence="10 11" key="1">
    <citation type="submission" date="2016-10" db="EMBL/GenBank/DDBJ databases">
        <authorList>
            <person name="de Groot N.N."/>
        </authorList>
    </citation>
    <scope>NUCLEOTIDE SEQUENCE [LARGE SCALE GENOMIC DNA]</scope>
    <source>
        <strain evidence="10 11">CGMCC 4.7037</strain>
    </source>
</reference>
<evidence type="ECO:0000256" key="6">
    <source>
        <dbReference type="ARBA" id="ARBA00023136"/>
    </source>
</evidence>
<feature type="transmembrane region" description="Helical" evidence="7">
    <location>
        <begin position="119"/>
        <end position="138"/>
    </location>
</feature>
<evidence type="ECO:0000256" key="1">
    <source>
        <dbReference type="ARBA" id="ARBA00004651"/>
    </source>
</evidence>
<dbReference type="PANTHER" id="PTHR30151:SF20">
    <property type="entry name" value="ABC TRANSPORTER PERMEASE PROTEIN HI_0355-RELATED"/>
    <property type="match status" value="1"/>
</dbReference>
<dbReference type="InterPro" id="IPR035906">
    <property type="entry name" value="MetI-like_sf"/>
</dbReference>
<feature type="transmembrane region" description="Helical" evidence="7">
    <location>
        <begin position="221"/>
        <end position="249"/>
    </location>
</feature>
<protein>
    <submittedName>
        <fullName evidence="10">NitT/TauT family transport system permease protein</fullName>
    </submittedName>
</protein>
<dbReference type="Proteomes" id="UP000236732">
    <property type="component" value="Unassembled WGS sequence"/>
</dbReference>
<keyword evidence="2 7" id="KW-0813">Transport</keyword>
<dbReference type="PROSITE" id="PS50928">
    <property type="entry name" value="ABC_TM1"/>
    <property type="match status" value="1"/>
</dbReference>
<evidence type="ECO:0000256" key="2">
    <source>
        <dbReference type="ARBA" id="ARBA00022448"/>
    </source>
</evidence>
<dbReference type="Gene3D" id="1.10.3720.10">
    <property type="entry name" value="MetI-like"/>
    <property type="match status" value="1"/>
</dbReference>
<dbReference type="SUPFAM" id="SSF161098">
    <property type="entry name" value="MetI-like"/>
    <property type="match status" value="1"/>
</dbReference>
<proteinExistence type="inferred from homology"/>
<dbReference type="GO" id="GO:0055085">
    <property type="term" value="P:transmembrane transport"/>
    <property type="evidence" value="ECO:0007669"/>
    <property type="project" value="InterPro"/>
</dbReference>
<evidence type="ECO:0000313" key="10">
    <source>
        <dbReference type="EMBL" id="SEF86147.1"/>
    </source>
</evidence>